<evidence type="ECO:0000256" key="2">
    <source>
        <dbReference type="SAM" id="SignalP"/>
    </source>
</evidence>
<feature type="domain" description="Outer membrane protein beta-barrel" evidence="3">
    <location>
        <begin position="33"/>
        <end position="185"/>
    </location>
</feature>
<dbReference type="OrthoDB" id="1070638at2"/>
<accession>A0A2N6QSR7</accession>
<name>A0A2N6QSR7_9BACT</name>
<gene>
    <name evidence="4" type="ORF">CJ231_03685</name>
</gene>
<dbReference type="InterPro" id="IPR027385">
    <property type="entry name" value="Beta-barrel_OMP"/>
</dbReference>
<comment type="caution">
    <text evidence="4">The sequence shown here is derived from an EMBL/GenBank/DDBJ whole genome shotgun (WGS) entry which is preliminary data.</text>
</comment>
<evidence type="ECO:0000259" key="3">
    <source>
        <dbReference type="Pfam" id="PF13505"/>
    </source>
</evidence>
<dbReference type="EMBL" id="PNGJ01000002">
    <property type="protein sequence ID" value="PMC25006.1"/>
    <property type="molecule type" value="Genomic_DNA"/>
</dbReference>
<dbReference type="Gene3D" id="2.40.160.20">
    <property type="match status" value="1"/>
</dbReference>
<sequence length="187" mass="21031">MLNSLLNKHRMKRLFVAFICIVACCMSTNAKIKTDFGTYAFGASGLYGTSGDYNHGGAGLTLQKFFGDEFRFSMFANYFFKQNNASFIEFGTDFNYVFPLTPKLGIYPVLGLGYSIMKLNNVIEKPAGVDILPDDYADDSEGNLNFDLGAGCEYYFTPSLKGFAEAKYRYVKNYDRTLFQVGVAYVW</sequence>
<evidence type="ECO:0000313" key="4">
    <source>
        <dbReference type="EMBL" id="PMC25006.1"/>
    </source>
</evidence>
<dbReference type="InterPro" id="IPR011250">
    <property type="entry name" value="OMP/PagP_B-barrel"/>
</dbReference>
<proteinExistence type="predicted"/>
<protein>
    <recommendedName>
        <fullName evidence="3">Outer membrane protein beta-barrel domain-containing protein</fullName>
    </recommendedName>
</protein>
<evidence type="ECO:0000256" key="1">
    <source>
        <dbReference type="ARBA" id="ARBA00022729"/>
    </source>
</evidence>
<dbReference type="Proteomes" id="UP000235564">
    <property type="component" value="Unassembled WGS sequence"/>
</dbReference>
<reference evidence="4 5" key="1">
    <citation type="submission" date="2017-09" db="EMBL/GenBank/DDBJ databases">
        <title>Bacterial strain isolated from the female urinary microbiota.</title>
        <authorList>
            <person name="Thomas-White K."/>
            <person name="Kumar N."/>
            <person name="Forster S."/>
            <person name="Putonti C."/>
            <person name="Lawley T."/>
            <person name="Wolfe A.J."/>
        </authorList>
    </citation>
    <scope>NUCLEOTIDE SEQUENCE [LARGE SCALE GENOMIC DNA]</scope>
    <source>
        <strain evidence="4 5">UMB0536</strain>
    </source>
</reference>
<feature type="signal peptide" evidence="2">
    <location>
        <begin position="1"/>
        <end position="30"/>
    </location>
</feature>
<organism evidence="4 5">
    <name type="scientific">Hoylesella buccalis</name>
    <dbReference type="NCBI Taxonomy" id="28127"/>
    <lineage>
        <taxon>Bacteria</taxon>
        <taxon>Pseudomonadati</taxon>
        <taxon>Bacteroidota</taxon>
        <taxon>Bacteroidia</taxon>
        <taxon>Bacteroidales</taxon>
        <taxon>Prevotellaceae</taxon>
        <taxon>Hoylesella</taxon>
    </lineage>
</organism>
<dbReference type="Pfam" id="PF13505">
    <property type="entry name" value="OMP_b-brl"/>
    <property type="match status" value="1"/>
</dbReference>
<evidence type="ECO:0000313" key="5">
    <source>
        <dbReference type="Proteomes" id="UP000235564"/>
    </source>
</evidence>
<dbReference type="AlphaFoldDB" id="A0A2N6QSR7"/>
<keyword evidence="1 2" id="KW-0732">Signal</keyword>
<feature type="chain" id="PRO_5017931945" description="Outer membrane protein beta-barrel domain-containing protein" evidence="2">
    <location>
        <begin position="31"/>
        <end position="187"/>
    </location>
</feature>
<dbReference type="SUPFAM" id="SSF56925">
    <property type="entry name" value="OMPA-like"/>
    <property type="match status" value="1"/>
</dbReference>